<keyword evidence="3" id="KW-1185">Reference proteome</keyword>
<reference evidence="2 3" key="1">
    <citation type="submission" date="2019-05" db="EMBL/GenBank/DDBJ databases">
        <title>Another draft genome of Portunus trituberculatus and its Hox gene families provides insights of decapod evolution.</title>
        <authorList>
            <person name="Jeong J.-H."/>
            <person name="Song I."/>
            <person name="Kim S."/>
            <person name="Choi T."/>
            <person name="Kim D."/>
            <person name="Ryu S."/>
            <person name="Kim W."/>
        </authorList>
    </citation>
    <scope>NUCLEOTIDE SEQUENCE [LARGE SCALE GENOMIC DNA]</scope>
    <source>
        <tissue evidence="2">Muscle</tissue>
    </source>
</reference>
<feature type="region of interest" description="Disordered" evidence="1">
    <location>
        <begin position="21"/>
        <end position="67"/>
    </location>
</feature>
<name>A0A5B7GRI4_PORTR</name>
<evidence type="ECO:0000313" key="2">
    <source>
        <dbReference type="EMBL" id="MPC59234.1"/>
    </source>
</evidence>
<evidence type="ECO:0000256" key="1">
    <source>
        <dbReference type="SAM" id="MobiDB-lite"/>
    </source>
</evidence>
<proteinExistence type="predicted"/>
<feature type="compositionally biased region" description="Polar residues" evidence="1">
    <location>
        <begin position="21"/>
        <end position="35"/>
    </location>
</feature>
<comment type="caution">
    <text evidence="2">The sequence shown here is derived from an EMBL/GenBank/DDBJ whole genome shotgun (WGS) entry which is preliminary data.</text>
</comment>
<dbReference type="Proteomes" id="UP000324222">
    <property type="component" value="Unassembled WGS sequence"/>
</dbReference>
<dbReference type="EMBL" id="VSRR010016378">
    <property type="protein sequence ID" value="MPC59234.1"/>
    <property type="molecule type" value="Genomic_DNA"/>
</dbReference>
<organism evidence="2 3">
    <name type="scientific">Portunus trituberculatus</name>
    <name type="common">Swimming crab</name>
    <name type="synonym">Neptunus trituberculatus</name>
    <dbReference type="NCBI Taxonomy" id="210409"/>
    <lineage>
        <taxon>Eukaryota</taxon>
        <taxon>Metazoa</taxon>
        <taxon>Ecdysozoa</taxon>
        <taxon>Arthropoda</taxon>
        <taxon>Crustacea</taxon>
        <taxon>Multicrustacea</taxon>
        <taxon>Malacostraca</taxon>
        <taxon>Eumalacostraca</taxon>
        <taxon>Eucarida</taxon>
        <taxon>Decapoda</taxon>
        <taxon>Pleocyemata</taxon>
        <taxon>Brachyura</taxon>
        <taxon>Eubrachyura</taxon>
        <taxon>Portunoidea</taxon>
        <taxon>Portunidae</taxon>
        <taxon>Portuninae</taxon>
        <taxon>Portunus</taxon>
    </lineage>
</organism>
<accession>A0A5B7GRI4</accession>
<dbReference type="AlphaFoldDB" id="A0A5B7GRI4"/>
<sequence length="67" mass="7219">MRYTHWVAPYHLQAQQSLIPSSTATCPQPQASSDAGSRLGNGEGVINTALEQDIHSDKTLLSTRQGP</sequence>
<gene>
    <name evidence="2" type="ORF">E2C01_053250</name>
</gene>
<protein>
    <submittedName>
        <fullName evidence="2">Uncharacterized protein</fullName>
    </submittedName>
</protein>
<evidence type="ECO:0000313" key="3">
    <source>
        <dbReference type="Proteomes" id="UP000324222"/>
    </source>
</evidence>